<dbReference type="PROSITE" id="PS00107">
    <property type="entry name" value="PROTEIN_KINASE_ATP"/>
    <property type="match status" value="1"/>
</dbReference>
<evidence type="ECO:0000313" key="25">
    <source>
        <dbReference type="Proteomes" id="UP000437017"/>
    </source>
</evidence>
<comment type="catalytic activity">
    <reaction evidence="20">
        <text>L-tyrosyl-[protein] + ATP = O-phospho-L-tyrosyl-[protein] + ADP + H(+)</text>
        <dbReference type="Rhea" id="RHEA:10596"/>
        <dbReference type="Rhea" id="RHEA-COMP:10136"/>
        <dbReference type="Rhea" id="RHEA-COMP:20101"/>
        <dbReference type="ChEBI" id="CHEBI:15378"/>
        <dbReference type="ChEBI" id="CHEBI:30616"/>
        <dbReference type="ChEBI" id="CHEBI:46858"/>
        <dbReference type="ChEBI" id="CHEBI:61978"/>
        <dbReference type="ChEBI" id="CHEBI:456216"/>
        <dbReference type="EC" id="2.7.10.1"/>
    </reaction>
</comment>
<dbReference type="InterPro" id="IPR001245">
    <property type="entry name" value="Ser-Thr/Tyr_kinase_cat_dom"/>
</dbReference>
<dbReference type="InterPro" id="IPR050122">
    <property type="entry name" value="RTK"/>
</dbReference>
<feature type="region of interest" description="Disordered" evidence="22">
    <location>
        <begin position="156"/>
        <end position="198"/>
    </location>
</feature>
<dbReference type="PROSITE" id="PS00109">
    <property type="entry name" value="PROTEIN_KINASE_TYR"/>
    <property type="match status" value="1"/>
</dbReference>
<dbReference type="SUPFAM" id="SSF56112">
    <property type="entry name" value="Protein kinase-like (PK-like)"/>
    <property type="match status" value="1"/>
</dbReference>
<evidence type="ECO:0000256" key="2">
    <source>
        <dbReference type="ARBA" id="ARBA00011902"/>
    </source>
</evidence>
<dbReference type="InterPro" id="IPR008266">
    <property type="entry name" value="Tyr_kinase_AS"/>
</dbReference>
<dbReference type="PANTHER" id="PTHR24416">
    <property type="entry name" value="TYROSINE-PROTEIN KINASE RECEPTOR"/>
    <property type="match status" value="1"/>
</dbReference>
<evidence type="ECO:0000256" key="14">
    <source>
        <dbReference type="ARBA" id="ARBA00023136"/>
    </source>
</evidence>
<evidence type="ECO:0000256" key="7">
    <source>
        <dbReference type="ARBA" id="ARBA00022692"/>
    </source>
</evidence>
<gene>
    <name evidence="24" type="ORF">E2I00_018361</name>
</gene>
<dbReference type="OrthoDB" id="10059496at2759"/>
<dbReference type="SMART" id="SM00219">
    <property type="entry name" value="TyrKc"/>
    <property type="match status" value="1"/>
</dbReference>
<keyword evidence="7" id="KW-0812">Transmembrane</keyword>
<dbReference type="PROSITE" id="PS50011">
    <property type="entry name" value="PROTEIN_KINASE_DOM"/>
    <property type="match status" value="1"/>
</dbReference>
<evidence type="ECO:0000256" key="8">
    <source>
        <dbReference type="ARBA" id="ARBA00022729"/>
    </source>
</evidence>
<evidence type="ECO:0000256" key="9">
    <source>
        <dbReference type="ARBA" id="ARBA00022737"/>
    </source>
</evidence>
<evidence type="ECO:0000256" key="20">
    <source>
        <dbReference type="ARBA" id="ARBA00051243"/>
    </source>
</evidence>
<dbReference type="AlphaFoldDB" id="A0A6A1QFY0"/>
<dbReference type="EC" id="2.7.10.1" evidence="2"/>
<keyword evidence="16" id="KW-1015">Disulfide bond</keyword>
<evidence type="ECO:0000256" key="12">
    <source>
        <dbReference type="ARBA" id="ARBA00022840"/>
    </source>
</evidence>
<keyword evidence="4" id="KW-0597">Phosphoprotein</keyword>
<feature type="domain" description="Protein kinase" evidence="23">
    <location>
        <begin position="42"/>
        <end position="349"/>
    </location>
</feature>
<keyword evidence="13" id="KW-1133">Transmembrane helix</keyword>
<dbReference type="InterPro" id="IPR020635">
    <property type="entry name" value="Tyr_kinase_cat_dom"/>
</dbReference>
<evidence type="ECO:0000256" key="5">
    <source>
        <dbReference type="ARBA" id="ARBA00022657"/>
    </source>
</evidence>
<evidence type="ECO:0000256" key="3">
    <source>
        <dbReference type="ARBA" id="ARBA00022475"/>
    </source>
</evidence>
<comment type="subcellular location">
    <subcellularLocation>
        <location evidence="1">Cell membrane</location>
        <topology evidence="1">Single-pass type I membrane protein</topology>
    </subcellularLocation>
</comment>
<evidence type="ECO:0000256" key="1">
    <source>
        <dbReference type="ARBA" id="ARBA00004251"/>
    </source>
</evidence>
<keyword evidence="18" id="KW-0325">Glycoprotein</keyword>
<evidence type="ECO:0000256" key="16">
    <source>
        <dbReference type="ARBA" id="ARBA00023157"/>
    </source>
</evidence>
<evidence type="ECO:0000256" key="21">
    <source>
        <dbReference type="PROSITE-ProRule" id="PRU10141"/>
    </source>
</evidence>
<reference evidence="24 25" key="1">
    <citation type="journal article" date="2019" name="PLoS ONE">
        <title>Genomic analyses reveal an absence of contemporary introgressive admixture between fin whales and blue whales, despite known hybrids.</title>
        <authorList>
            <person name="Westbury M.V."/>
            <person name="Petersen B."/>
            <person name="Lorenzen E.D."/>
        </authorList>
    </citation>
    <scope>NUCLEOTIDE SEQUENCE [LARGE SCALE GENOMIC DNA]</scope>
    <source>
        <strain evidence="24">FinWhale-01</strain>
    </source>
</reference>
<evidence type="ECO:0000256" key="10">
    <source>
        <dbReference type="ARBA" id="ARBA00022741"/>
    </source>
</evidence>
<dbReference type="Gene3D" id="1.10.510.10">
    <property type="entry name" value="Transferase(Phosphotransferase) domain 1"/>
    <property type="match status" value="1"/>
</dbReference>
<evidence type="ECO:0000256" key="13">
    <source>
        <dbReference type="ARBA" id="ARBA00022989"/>
    </source>
</evidence>
<keyword evidence="8" id="KW-0732">Signal</keyword>
<keyword evidence="17" id="KW-0675">Receptor</keyword>
<feature type="non-terminal residue" evidence="24">
    <location>
        <position position="1"/>
    </location>
</feature>
<keyword evidence="9" id="KW-0677">Repeat</keyword>
<keyword evidence="25" id="KW-1185">Reference proteome</keyword>
<dbReference type="GO" id="GO:0004714">
    <property type="term" value="F:transmembrane receptor protein tyrosine kinase activity"/>
    <property type="evidence" value="ECO:0007669"/>
    <property type="project" value="UniProtKB-EC"/>
</dbReference>
<evidence type="ECO:0000313" key="24">
    <source>
        <dbReference type="EMBL" id="KAB0407008.1"/>
    </source>
</evidence>
<dbReference type="FunFam" id="3.30.200.20:FF:000041">
    <property type="entry name" value="Vascular endothelial growth factor receptor 2"/>
    <property type="match status" value="1"/>
</dbReference>
<evidence type="ECO:0000256" key="18">
    <source>
        <dbReference type="ARBA" id="ARBA00023180"/>
    </source>
</evidence>
<dbReference type="FunFam" id="1.10.510.10:FF:001512">
    <property type="entry name" value="Receptor tyrosine-protein kinase erbB-2"/>
    <property type="match status" value="1"/>
</dbReference>
<evidence type="ECO:0000256" key="4">
    <source>
        <dbReference type="ARBA" id="ARBA00022553"/>
    </source>
</evidence>
<dbReference type="EMBL" id="SGJD01000096">
    <property type="protein sequence ID" value="KAB0407008.1"/>
    <property type="molecule type" value="Genomic_DNA"/>
</dbReference>
<feature type="binding site" evidence="21">
    <location>
        <position position="76"/>
    </location>
    <ligand>
        <name>ATP</name>
        <dbReference type="ChEBI" id="CHEBI:30616"/>
    </ligand>
</feature>
<evidence type="ECO:0000256" key="17">
    <source>
        <dbReference type="ARBA" id="ARBA00023170"/>
    </source>
</evidence>
<dbReference type="InterPro" id="IPR000719">
    <property type="entry name" value="Prot_kinase_dom"/>
</dbReference>
<feature type="compositionally biased region" description="Basic and acidic residues" evidence="22">
    <location>
        <begin position="156"/>
        <end position="172"/>
    </location>
</feature>
<dbReference type="Gene3D" id="3.30.200.20">
    <property type="entry name" value="Phosphorylase Kinase, domain 1"/>
    <property type="match status" value="1"/>
</dbReference>
<evidence type="ECO:0000259" key="23">
    <source>
        <dbReference type="PROSITE" id="PS50011"/>
    </source>
</evidence>
<accession>A0A6A1QFY0</accession>
<evidence type="ECO:0000256" key="6">
    <source>
        <dbReference type="ARBA" id="ARBA00022679"/>
    </source>
</evidence>
<evidence type="ECO:0000256" key="22">
    <source>
        <dbReference type="SAM" id="MobiDB-lite"/>
    </source>
</evidence>
<dbReference type="GO" id="GO:0005524">
    <property type="term" value="F:ATP binding"/>
    <property type="evidence" value="ECO:0007669"/>
    <property type="project" value="UniProtKB-UniRule"/>
</dbReference>
<dbReference type="GO" id="GO:0043235">
    <property type="term" value="C:receptor complex"/>
    <property type="evidence" value="ECO:0007669"/>
    <property type="project" value="TreeGrafter"/>
</dbReference>
<sequence>SSSEIKTDYLSIIVDPDEVPLDEQCERLPYDASKWEFARERLKLGKSLGRGAFGKVVQASAFGIKKSPTCRTVAVKMLKEGATASEYKALMTELKILTHIGHHLNVVNLLGACTKQGGPLMVIVEYCKHGNLSNYLKSKRALFFLNKDAALHVEPKKEKMEPDLEQSEKQRLDSVTSSESFASSGFQEDKSLSDVEEEEDSDDFYKQPITMEDLISYSFQVARGMEFLSSRKCIHRDLAARNILLSENNVVKICDFGLARDIYKNPDYVRKGDTRLPLKWMAPESIFDKIYSTKSDVWSYGVLLWEIFSLAISALLSPNSYQIMLDCWHKDPKERPRFAELVEKLGDLLQANVQQDGKDYIPLNAILTGNSGFTYSTPAFSEDFFKEDISAPKFNSGSSDNVRYVNAFNFINLEKIKTFEELSPNATSMLDDYQVDSGTLLASPLLKRFTWAESKPKASLKIDLRVTSTSKESGLSDLSRPAFCHASCGHLSSGRRRVTCDHSELEGKISCCSPPPDYNSVVPYSAPPV</sequence>
<dbReference type="GO" id="GO:0001525">
    <property type="term" value="P:angiogenesis"/>
    <property type="evidence" value="ECO:0007669"/>
    <property type="project" value="UniProtKB-KW"/>
</dbReference>
<evidence type="ECO:0000256" key="11">
    <source>
        <dbReference type="ARBA" id="ARBA00022777"/>
    </source>
</evidence>
<dbReference type="PROSITE" id="PS00240">
    <property type="entry name" value="RECEPTOR_TYR_KIN_III"/>
    <property type="match status" value="1"/>
</dbReference>
<keyword evidence="3" id="KW-1003">Cell membrane</keyword>
<proteinExistence type="predicted"/>
<comment type="caution">
    <text evidence="24">The sequence shown here is derived from an EMBL/GenBank/DDBJ whole genome shotgun (WGS) entry which is preliminary data.</text>
</comment>
<dbReference type="GO" id="GO:0048468">
    <property type="term" value="P:cell development"/>
    <property type="evidence" value="ECO:0007669"/>
    <property type="project" value="UniProtKB-ARBA"/>
</dbReference>
<keyword evidence="5" id="KW-0037">Angiogenesis</keyword>
<evidence type="ECO:0000256" key="15">
    <source>
        <dbReference type="ARBA" id="ARBA00023137"/>
    </source>
</evidence>
<dbReference type="InterPro" id="IPR017441">
    <property type="entry name" value="Protein_kinase_ATP_BS"/>
</dbReference>
<keyword evidence="10 21" id="KW-0547">Nucleotide-binding</keyword>
<organism evidence="24 25">
    <name type="scientific">Balaenoptera physalus</name>
    <name type="common">Fin whale</name>
    <name type="synonym">Balaena physalus</name>
    <dbReference type="NCBI Taxonomy" id="9770"/>
    <lineage>
        <taxon>Eukaryota</taxon>
        <taxon>Metazoa</taxon>
        <taxon>Chordata</taxon>
        <taxon>Craniata</taxon>
        <taxon>Vertebrata</taxon>
        <taxon>Euteleostomi</taxon>
        <taxon>Mammalia</taxon>
        <taxon>Eutheria</taxon>
        <taxon>Laurasiatheria</taxon>
        <taxon>Artiodactyla</taxon>
        <taxon>Whippomorpha</taxon>
        <taxon>Cetacea</taxon>
        <taxon>Mysticeti</taxon>
        <taxon>Balaenopteridae</taxon>
        <taxon>Balaenoptera</taxon>
    </lineage>
</organism>
<name>A0A6A1QFY0_BALPH</name>
<dbReference type="GO" id="GO:0007169">
    <property type="term" value="P:cell surface receptor protein tyrosine kinase signaling pathway"/>
    <property type="evidence" value="ECO:0007669"/>
    <property type="project" value="InterPro"/>
</dbReference>
<dbReference type="GO" id="GO:0030182">
    <property type="term" value="P:neuron differentiation"/>
    <property type="evidence" value="ECO:0007669"/>
    <property type="project" value="UniProtKB-ARBA"/>
</dbReference>
<dbReference type="GO" id="GO:0005886">
    <property type="term" value="C:plasma membrane"/>
    <property type="evidence" value="ECO:0007669"/>
    <property type="project" value="UniProtKB-SubCell"/>
</dbReference>
<evidence type="ECO:0000256" key="19">
    <source>
        <dbReference type="ARBA" id="ARBA00023319"/>
    </source>
</evidence>
<dbReference type="GO" id="GO:0050793">
    <property type="term" value="P:regulation of developmental process"/>
    <property type="evidence" value="ECO:0007669"/>
    <property type="project" value="UniProtKB-ARBA"/>
</dbReference>
<keyword evidence="6" id="KW-0808">Transferase</keyword>
<keyword evidence="19" id="KW-0393">Immunoglobulin domain</keyword>
<feature type="compositionally biased region" description="Polar residues" evidence="22">
    <location>
        <begin position="173"/>
        <end position="186"/>
    </location>
</feature>
<dbReference type="Pfam" id="PF07714">
    <property type="entry name" value="PK_Tyr_Ser-Thr"/>
    <property type="match status" value="1"/>
</dbReference>
<keyword evidence="12 21" id="KW-0067">ATP-binding</keyword>
<dbReference type="InterPro" id="IPR001824">
    <property type="entry name" value="Tyr_kinase_rcpt_3_CS"/>
</dbReference>
<keyword evidence="14" id="KW-0472">Membrane</keyword>
<dbReference type="Proteomes" id="UP000437017">
    <property type="component" value="Unassembled WGS sequence"/>
</dbReference>
<dbReference type="InterPro" id="IPR011009">
    <property type="entry name" value="Kinase-like_dom_sf"/>
</dbReference>
<dbReference type="PANTHER" id="PTHR24416:SF390">
    <property type="entry name" value="VASCULAR ENDOTHELIAL GROWTH FACTOR RECEPTOR 1"/>
    <property type="match status" value="1"/>
</dbReference>
<keyword evidence="15" id="KW-0829">Tyrosine-protein kinase</keyword>
<dbReference type="GO" id="GO:0019838">
    <property type="term" value="F:growth factor binding"/>
    <property type="evidence" value="ECO:0007669"/>
    <property type="project" value="TreeGrafter"/>
</dbReference>
<protein>
    <recommendedName>
        <fullName evidence="2">receptor protein-tyrosine kinase</fullName>
        <ecNumber evidence="2">2.7.10.1</ecNumber>
    </recommendedName>
</protein>
<keyword evidence="11" id="KW-0418">Kinase</keyword>